<dbReference type="PANTHER" id="PTHR37079:SF4">
    <property type="entry name" value="SERINE_THREONINE-PROTEIN KINASE ATM"/>
    <property type="match status" value="1"/>
</dbReference>
<sequence>MVTSRDVQEIVSKLSSDKAKTREEGIKFLNTWLEGERSIGFCKYLGKKTAELKPDEIPHSETWPFFTNLLIQCASLEISSSSKRRLPKLICAKSLRIVVQHAEDDKFSGKRLPLLAVVKNLFNHICEVLHNDNVPSFQLEYGIILRHLLTVRDYRFQMKRRTYCSESMISTNNL</sequence>
<dbReference type="AlphaFoldDB" id="A0A498JQV0"/>
<dbReference type="InterPro" id="IPR038980">
    <property type="entry name" value="ATM_plant"/>
</dbReference>
<dbReference type="PANTHER" id="PTHR37079">
    <property type="entry name" value="SERINE/THREONINE-PROTEIN KINASE ATM"/>
    <property type="match status" value="1"/>
</dbReference>
<dbReference type="Proteomes" id="UP000290289">
    <property type="component" value="Chromosome 6"/>
</dbReference>
<dbReference type="GO" id="GO:0006974">
    <property type="term" value="P:DNA damage response"/>
    <property type="evidence" value="ECO:0007669"/>
    <property type="project" value="InterPro"/>
</dbReference>
<reference evidence="2 3" key="1">
    <citation type="submission" date="2018-10" db="EMBL/GenBank/DDBJ databases">
        <title>A high-quality apple genome assembly.</title>
        <authorList>
            <person name="Hu J."/>
        </authorList>
    </citation>
    <scope>NUCLEOTIDE SEQUENCE [LARGE SCALE GENOMIC DNA]</scope>
    <source>
        <strain evidence="3">cv. HFTH1</strain>
        <tissue evidence="2">Young leaf</tissue>
    </source>
</reference>
<gene>
    <name evidence="2" type="ORF">DVH24_008728</name>
</gene>
<dbReference type="EMBL" id="RDQH01000332">
    <property type="protein sequence ID" value="RXH96224.1"/>
    <property type="molecule type" value="Genomic_DNA"/>
</dbReference>
<dbReference type="InterPro" id="IPR021668">
    <property type="entry name" value="TAN"/>
</dbReference>
<evidence type="ECO:0000313" key="3">
    <source>
        <dbReference type="Proteomes" id="UP000290289"/>
    </source>
</evidence>
<dbReference type="STRING" id="3750.A0A498JQV0"/>
<dbReference type="GO" id="GO:0004674">
    <property type="term" value="F:protein serine/threonine kinase activity"/>
    <property type="evidence" value="ECO:0007669"/>
    <property type="project" value="InterPro"/>
</dbReference>
<feature type="domain" description="Telomere-length maintenance and DNA damage repair" evidence="1">
    <location>
        <begin position="8"/>
        <end position="161"/>
    </location>
</feature>
<evidence type="ECO:0000313" key="2">
    <source>
        <dbReference type="EMBL" id="RXH96224.1"/>
    </source>
</evidence>
<evidence type="ECO:0000259" key="1">
    <source>
        <dbReference type="Pfam" id="PF11640"/>
    </source>
</evidence>
<proteinExistence type="predicted"/>
<name>A0A498JQV0_MALDO</name>
<dbReference type="Pfam" id="PF11640">
    <property type="entry name" value="TAN"/>
    <property type="match status" value="1"/>
</dbReference>
<accession>A0A498JQV0</accession>
<keyword evidence="3" id="KW-1185">Reference proteome</keyword>
<comment type="caution">
    <text evidence="2">The sequence shown here is derived from an EMBL/GenBank/DDBJ whole genome shotgun (WGS) entry which is preliminary data.</text>
</comment>
<organism evidence="2 3">
    <name type="scientific">Malus domestica</name>
    <name type="common">Apple</name>
    <name type="synonym">Pyrus malus</name>
    <dbReference type="NCBI Taxonomy" id="3750"/>
    <lineage>
        <taxon>Eukaryota</taxon>
        <taxon>Viridiplantae</taxon>
        <taxon>Streptophyta</taxon>
        <taxon>Embryophyta</taxon>
        <taxon>Tracheophyta</taxon>
        <taxon>Spermatophyta</taxon>
        <taxon>Magnoliopsida</taxon>
        <taxon>eudicotyledons</taxon>
        <taxon>Gunneridae</taxon>
        <taxon>Pentapetalae</taxon>
        <taxon>rosids</taxon>
        <taxon>fabids</taxon>
        <taxon>Rosales</taxon>
        <taxon>Rosaceae</taxon>
        <taxon>Amygdaloideae</taxon>
        <taxon>Maleae</taxon>
        <taxon>Malus</taxon>
    </lineage>
</organism>
<protein>
    <recommendedName>
        <fullName evidence="1">Telomere-length maintenance and DNA damage repair domain-containing protein</fullName>
    </recommendedName>
</protein>